<protein>
    <submittedName>
        <fullName evidence="3">2-oxoglutarate ferredoxin oxidoreductase subunit gamma</fullName>
        <ecNumber evidence="3">1.2.7.3</ecNumber>
    </submittedName>
</protein>
<dbReference type="Gene3D" id="3.40.920.10">
    <property type="entry name" value="Pyruvate-ferredoxin oxidoreductase, PFOR, domain III"/>
    <property type="match status" value="1"/>
</dbReference>
<dbReference type="STRING" id="1429043.X474_02670"/>
<feature type="domain" description="Pyruvate/ketoisovalerate oxidoreductase catalytic" evidence="2">
    <location>
        <begin position="14"/>
        <end position="173"/>
    </location>
</feature>
<dbReference type="SUPFAM" id="SSF53323">
    <property type="entry name" value="Pyruvate-ferredoxin oxidoreductase, PFOR, domain III"/>
    <property type="match status" value="1"/>
</dbReference>
<name>A0A0D2K1P6_9BACT</name>
<evidence type="ECO:0000256" key="1">
    <source>
        <dbReference type="ARBA" id="ARBA00023002"/>
    </source>
</evidence>
<evidence type="ECO:0000259" key="2">
    <source>
        <dbReference type="Pfam" id="PF01558"/>
    </source>
</evidence>
<comment type="caution">
    <text evidence="3">The sequence shown here is derived from an EMBL/GenBank/DDBJ whole genome shotgun (WGS) entry which is preliminary data.</text>
</comment>
<dbReference type="EC" id="1.2.7.3" evidence="3"/>
<evidence type="ECO:0000313" key="3">
    <source>
        <dbReference type="EMBL" id="KIX15605.1"/>
    </source>
</evidence>
<dbReference type="Pfam" id="PF01558">
    <property type="entry name" value="POR"/>
    <property type="match status" value="1"/>
</dbReference>
<reference evidence="3 4" key="1">
    <citation type="submission" date="2013-11" db="EMBL/GenBank/DDBJ databases">
        <title>Metagenomic analysis of a methanogenic consortium involved in long chain n-alkane degradation.</title>
        <authorList>
            <person name="Davidova I.A."/>
            <person name="Callaghan A.V."/>
            <person name="Wawrik B."/>
            <person name="Pruitt S."/>
            <person name="Marks C."/>
            <person name="Duncan K.E."/>
            <person name="Suflita J.M."/>
        </authorList>
    </citation>
    <scope>NUCLEOTIDE SEQUENCE [LARGE SCALE GENOMIC DNA]</scope>
    <source>
        <strain evidence="3 4">SPR</strain>
    </source>
</reference>
<dbReference type="PANTHER" id="PTHR42730:SF1">
    <property type="entry name" value="2-OXOGLUTARATE SYNTHASE SUBUNIT KORC"/>
    <property type="match status" value="1"/>
</dbReference>
<dbReference type="InterPro" id="IPR052554">
    <property type="entry name" value="2-oxoglutarate_synth_KorC"/>
</dbReference>
<proteinExistence type="predicted"/>
<dbReference type="InterPro" id="IPR019752">
    <property type="entry name" value="Pyrv/ketoisovalerate_OxRed_cat"/>
</dbReference>
<dbReference type="InParanoid" id="A0A0D2K1P6"/>
<accession>A0A0D2K1P6</accession>
<dbReference type="EMBL" id="AZAC01000002">
    <property type="protein sequence ID" value="KIX15605.1"/>
    <property type="molecule type" value="Genomic_DNA"/>
</dbReference>
<dbReference type="AlphaFoldDB" id="A0A0D2K1P6"/>
<dbReference type="InterPro" id="IPR002869">
    <property type="entry name" value="Pyrv_flavodox_OxRed_cen"/>
</dbReference>
<evidence type="ECO:0000313" key="4">
    <source>
        <dbReference type="Proteomes" id="UP000032233"/>
    </source>
</evidence>
<dbReference type="Proteomes" id="UP000032233">
    <property type="component" value="Unassembled WGS sequence"/>
</dbReference>
<dbReference type="PANTHER" id="PTHR42730">
    <property type="entry name" value="2-OXOGLUTARATE SYNTHASE SUBUNIT KORC"/>
    <property type="match status" value="1"/>
</dbReference>
<keyword evidence="4" id="KW-1185">Reference proteome</keyword>
<organism evidence="3 4">
    <name type="scientific">Dethiosulfatarculus sandiegensis</name>
    <dbReference type="NCBI Taxonomy" id="1429043"/>
    <lineage>
        <taxon>Bacteria</taxon>
        <taxon>Pseudomonadati</taxon>
        <taxon>Thermodesulfobacteriota</taxon>
        <taxon>Desulfarculia</taxon>
        <taxon>Desulfarculales</taxon>
        <taxon>Desulfarculaceae</taxon>
        <taxon>Dethiosulfatarculus</taxon>
    </lineage>
</organism>
<gene>
    <name evidence="3" type="ORF">X474_02670</name>
</gene>
<sequence length="195" mass="20820">MPQPRVEVRLAGSGGQGLILAGLVLAEACGLYDGRKVAMVQSYGPEARGGASKAEVIISDEDIDYPLCNRVDLLLALTQQSADTYCWDLNPAAWMIVDADLVTHPPSSRAIKLPFTAMARDKLKKPMVANVIALGAICELTDLVSRKSLEKALMARVPKGTEALNKKALSLGAKMAKDYAEIAEPEMPEPSAADI</sequence>
<dbReference type="PATRIC" id="fig|1429043.3.peg.559"/>
<dbReference type="GO" id="GO:0047553">
    <property type="term" value="F:2-oxoglutarate synthase activity"/>
    <property type="evidence" value="ECO:0007669"/>
    <property type="project" value="UniProtKB-EC"/>
</dbReference>
<keyword evidence="1 3" id="KW-0560">Oxidoreductase</keyword>